<evidence type="ECO:0000313" key="10">
    <source>
        <dbReference type="Proteomes" id="UP001287356"/>
    </source>
</evidence>
<feature type="transmembrane region" description="Helical" evidence="8">
    <location>
        <begin position="40"/>
        <end position="63"/>
    </location>
</feature>
<evidence type="ECO:0000313" key="9">
    <source>
        <dbReference type="EMBL" id="KAK3382066.1"/>
    </source>
</evidence>
<protein>
    <recommendedName>
        <fullName evidence="11">Polysaccharide synthase</fullName>
    </recommendedName>
</protein>
<evidence type="ECO:0000256" key="4">
    <source>
        <dbReference type="ARBA" id="ARBA00022692"/>
    </source>
</evidence>
<evidence type="ECO:0000256" key="6">
    <source>
        <dbReference type="ARBA" id="ARBA00023136"/>
    </source>
</evidence>
<dbReference type="Gene3D" id="3.90.550.10">
    <property type="entry name" value="Spore Coat Polysaccharide Biosynthesis Protein SpsA, Chain A"/>
    <property type="match status" value="1"/>
</dbReference>
<evidence type="ECO:0000256" key="2">
    <source>
        <dbReference type="ARBA" id="ARBA00022676"/>
    </source>
</evidence>
<keyword evidence="3" id="KW-0808">Transferase</keyword>
<evidence type="ECO:0000256" key="8">
    <source>
        <dbReference type="SAM" id="Phobius"/>
    </source>
</evidence>
<evidence type="ECO:0000256" key="7">
    <source>
        <dbReference type="ARBA" id="ARBA00023180"/>
    </source>
</evidence>
<dbReference type="GO" id="GO:0016757">
    <property type="term" value="F:glycosyltransferase activity"/>
    <property type="evidence" value="ECO:0007669"/>
    <property type="project" value="UniProtKB-KW"/>
</dbReference>
<dbReference type="InterPro" id="IPR029044">
    <property type="entry name" value="Nucleotide-diphossugar_trans"/>
</dbReference>
<comment type="caution">
    <text evidence="9">The sequence shown here is derived from an EMBL/GenBank/DDBJ whole genome shotgun (WGS) entry which is preliminary data.</text>
</comment>
<dbReference type="Pfam" id="PF13641">
    <property type="entry name" value="Glyco_tranf_2_3"/>
    <property type="match status" value="1"/>
</dbReference>
<evidence type="ECO:0008006" key="11">
    <source>
        <dbReference type="Google" id="ProtNLM"/>
    </source>
</evidence>
<dbReference type="AlphaFoldDB" id="A0AAE0NIB2"/>
<keyword evidence="6 8" id="KW-0472">Membrane</keyword>
<sequence>MAKGNPHSNKLVGATNLLGTLLVGMLLHTAVAYLAGNDSWAYWFLVLFTWRYLRLVINLAGFWSYQASPRPPILATRTYTPNKDVTVIVPTIEPGQEFEDCVLSIARNNPAKIIIATVGDVLRTKVLAAIKPVGEVYQDTKFEVLTTYVPNKRAQVANAARAVKTNITVMVDDHVFWGHKMLESLLLPFEEDAGVGLVGTNKRARRVDGLGTWQRIWNTLGALYLERHNFEIRATNTVDGGVFVVSTRTCAILTDILQHDDFLPGYENERFLFGWLGPLSPDDDNYVTRFVVRHNLSIKIQYTPDALMETTVGVAFPPCRKFLGQCRRWSRTTWRSNACSLFTDRSVYISQPYCVYAVFLTSLTNFAAVIDPALVYLLKQSLWFAAYPRLVMGSLAAWILFSKAVKVFAYFRRHPQDIWLFPVQVCWGYFHSLIKLWALLTFWDGAWSGRDLSAVPVDKGLKSQSISP</sequence>
<organism evidence="9 10">
    <name type="scientific">Lasiosphaeria ovina</name>
    <dbReference type="NCBI Taxonomy" id="92902"/>
    <lineage>
        <taxon>Eukaryota</taxon>
        <taxon>Fungi</taxon>
        <taxon>Dikarya</taxon>
        <taxon>Ascomycota</taxon>
        <taxon>Pezizomycotina</taxon>
        <taxon>Sordariomycetes</taxon>
        <taxon>Sordariomycetidae</taxon>
        <taxon>Sordariales</taxon>
        <taxon>Lasiosphaeriaceae</taxon>
        <taxon>Lasiosphaeria</taxon>
    </lineage>
</organism>
<comment type="subcellular location">
    <subcellularLocation>
        <location evidence="1">Membrane</location>
    </subcellularLocation>
</comment>
<dbReference type="Proteomes" id="UP001287356">
    <property type="component" value="Unassembled WGS sequence"/>
</dbReference>
<feature type="transmembrane region" description="Helical" evidence="8">
    <location>
        <begin position="353"/>
        <end position="378"/>
    </location>
</feature>
<evidence type="ECO:0000256" key="1">
    <source>
        <dbReference type="ARBA" id="ARBA00004370"/>
    </source>
</evidence>
<reference evidence="9" key="1">
    <citation type="journal article" date="2023" name="Mol. Phylogenet. Evol.">
        <title>Genome-scale phylogeny and comparative genomics of the fungal order Sordariales.</title>
        <authorList>
            <person name="Hensen N."/>
            <person name="Bonometti L."/>
            <person name="Westerberg I."/>
            <person name="Brannstrom I.O."/>
            <person name="Guillou S."/>
            <person name="Cros-Aarteil S."/>
            <person name="Calhoun S."/>
            <person name="Haridas S."/>
            <person name="Kuo A."/>
            <person name="Mondo S."/>
            <person name="Pangilinan J."/>
            <person name="Riley R."/>
            <person name="LaButti K."/>
            <person name="Andreopoulos B."/>
            <person name="Lipzen A."/>
            <person name="Chen C."/>
            <person name="Yan M."/>
            <person name="Daum C."/>
            <person name="Ng V."/>
            <person name="Clum A."/>
            <person name="Steindorff A."/>
            <person name="Ohm R.A."/>
            <person name="Martin F."/>
            <person name="Silar P."/>
            <person name="Natvig D.O."/>
            <person name="Lalanne C."/>
            <person name="Gautier V."/>
            <person name="Ament-Velasquez S.L."/>
            <person name="Kruys A."/>
            <person name="Hutchinson M.I."/>
            <person name="Powell A.J."/>
            <person name="Barry K."/>
            <person name="Miller A.N."/>
            <person name="Grigoriev I.V."/>
            <person name="Debuchy R."/>
            <person name="Gladieux P."/>
            <person name="Hiltunen Thoren M."/>
            <person name="Johannesson H."/>
        </authorList>
    </citation>
    <scope>NUCLEOTIDE SEQUENCE</scope>
    <source>
        <strain evidence="9">CBS 958.72</strain>
    </source>
</reference>
<keyword evidence="5 8" id="KW-1133">Transmembrane helix</keyword>
<keyword evidence="2" id="KW-0328">Glycosyltransferase</keyword>
<name>A0AAE0NIB2_9PEZI</name>
<dbReference type="EMBL" id="JAULSN010000001">
    <property type="protein sequence ID" value="KAK3382066.1"/>
    <property type="molecule type" value="Genomic_DNA"/>
</dbReference>
<dbReference type="SUPFAM" id="SSF53448">
    <property type="entry name" value="Nucleotide-diphospho-sugar transferases"/>
    <property type="match status" value="1"/>
</dbReference>
<keyword evidence="7" id="KW-0325">Glycoprotein</keyword>
<evidence type="ECO:0000256" key="5">
    <source>
        <dbReference type="ARBA" id="ARBA00022989"/>
    </source>
</evidence>
<keyword evidence="10" id="KW-1185">Reference proteome</keyword>
<evidence type="ECO:0000256" key="3">
    <source>
        <dbReference type="ARBA" id="ARBA00022679"/>
    </source>
</evidence>
<gene>
    <name evidence="9" type="ORF">B0T24DRAFT_672081</name>
</gene>
<keyword evidence="4 8" id="KW-0812">Transmembrane</keyword>
<dbReference type="PANTHER" id="PTHR47844">
    <property type="entry name" value="SYNTHASE CPS1, PUTATIVE (AFU_ORTHOLOGUE AFUA_7G02500)-RELATED"/>
    <property type="match status" value="1"/>
</dbReference>
<dbReference type="PANTHER" id="PTHR47844:SF1">
    <property type="entry name" value="EXOSTOSIN-LIKE 2"/>
    <property type="match status" value="1"/>
</dbReference>
<proteinExistence type="predicted"/>
<feature type="transmembrane region" description="Helical" evidence="8">
    <location>
        <begin position="12"/>
        <end position="34"/>
    </location>
</feature>
<dbReference type="GO" id="GO:0016020">
    <property type="term" value="C:membrane"/>
    <property type="evidence" value="ECO:0007669"/>
    <property type="project" value="UniProtKB-SubCell"/>
</dbReference>
<feature type="transmembrane region" description="Helical" evidence="8">
    <location>
        <begin position="418"/>
        <end position="443"/>
    </location>
</feature>
<dbReference type="InterPro" id="IPR052427">
    <property type="entry name" value="Glycosyltrans_GT2/GT47"/>
</dbReference>
<accession>A0AAE0NIB2</accession>
<feature type="transmembrane region" description="Helical" evidence="8">
    <location>
        <begin position="390"/>
        <end position="411"/>
    </location>
</feature>
<reference evidence="9" key="2">
    <citation type="submission" date="2023-06" db="EMBL/GenBank/DDBJ databases">
        <authorList>
            <consortium name="Lawrence Berkeley National Laboratory"/>
            <person name="Haridas S."/>
            <person name="Hensen N."/>
            <person name="Bonometti L."/>
            <person name="Westerberg I."/>
            <person name="Brannstrom I.O."/>
            <person name="Guillou S."/>
            <person name="Cros-Aarteil S."/>
            <person name="Calhoun S."/>
            <person name="Kuo A."/>
            <person name="Mondo S."/>
            <person name="Pangilinan J."/>
            <person name="Riley R."/>
            <person name="Labutti K."/>
            <person name="Andreopoulos B."/>
            <person name="Lipzen A."/>
            <person name="Chen C."/>
            <person name="Yanf M."/>
            <person name="Daum C."/>
            <person name="Ng V."/>
            <person name="Clum A."/>
            <person name="Steindorff A."/>
            <person name="Ohm R."/>
            <person name="Martin F."/>
            <person name="Silar P."/>
            <person name="Natvig D."/>
            <person name="Lalanne C."/>
            <person name="Gautier V."/>
            <person name="Ament-Velasquez S.L."/>
            <person name="Kruys A."/>
            <person name="Hutchinson M.I."/>
            <person name="Powell A.J."/>
            <person name="Barry K."/>
            <person name="Miller A.N."/>
            <person name="Grigoriev I.V."/>
            <person name="Debuchy R."/>
            <person name="Gladieux P."/>
            <person name="Thoren M.H."/>
            <person name="Johannesson H."/>
        </authorList>
    </citation>
    <scope>NUCLEOTIDE SEQUENCE</scope>
    <source>
        <strain evidence="9">CBS 958.72</strain>
    </source>
</reference>